<dbReference type="SUPFAM" id="SSF54495">
    <property type="entry name" value="UBC-like"/>
    <property type="match status" value="1"/>
</dbReference>
<dbReference type="Proteomes" id="UP000654922">
    <property type="component" value="Unassembled WGS sequence"/>
</dbReference>
<evidence type="ECO:0000313" key="5">
    <source>
        <dbReference type="Proteomes" id="UP000654922"/>
    </source>
</evidence>
<dbReference type="PANTHER" id="PTHR46116">
    <property type="entry name" value="(E3-INDEPENDENT) E2 UBIQUITIN-CONJUGATING ENZYME"/>
    <property type="match status" value="1"/>
</dbReference>
<dbReference type="InterPro" id="IPR057733">
    <property type="entry name" value="UBE2O-like_SH3-B"/>
</dbReference>
<name>A0A8H6UR82_9EURO</name>
<dbReference type="FunFam" id="3.10.110.10:FF:000094">
    <property type="entry name" value="Probable ubiquitin-conjugating enzyme E2 23"/>
    <property type="match status" value="1"/>
</dbReference>
<dbReference type="GO" id="GO:0061631">
    <property type="term" value="F:ubiquitin conjugating enzyme activity"/>
    <property type="evidence" value="ECO:0007669"/>
    <property type="project" value="TreeGrafter"/>
</dbReference>
<dbReference type="Pfam" id="PF00179">
    <property type="entry name" value="UQ_con"/>
    <property type="match status" value="1"/>
</dbReference>
<dbReference type="InterPro" id="IPR000608">
    <property type="entry name" value="UBC"/>
</dbReference>
<dbReference type="EMBL" id="JACBAE010001339">
    <property type="protein sequence ID" value="KAF7163842.1"/>
    <property type="molecule type" value="Genomic_DNA"/>
</dbReference>
<evidence type="ECO:0000256" key="1">
    <source>
        <dbReference type="ARBA" id="ARBA00022679"/>
    </source>
</evidence>
<dbReference type="PROSITE" id="PS50127">
    <property type="entry name" value="UBC_2"/>
    <property type="match status" value="1"/>
</dbReference>
<accession>A0A8H6UR82</accession>
<dbReference type="PANTHER" id="PTHR46116:SF15">
    <property type="entry name" value="(E3-INDEPENDENT) E2 UBIQUITIN-CONJUGATING ENZYME"/>
    <property type="match status" value="1"/>
</dbReference>
<proteinExistence type="predicted"/>
<evidence type="ECO:0000313" key="4">
    <source>
        <dbReference type="EMBL" id="KAF7163842.1"/>
    </source>
</evidence>
<sequence>MLGIVNIDSHQPLDDVLIVSYSSVPEKDLLEFLETGAPPKGYVYVNFSEPSQGNSLLPEDDLELIDRALGTGEIVKRDLDDTLSGTVIGAAVTCTLEPIAYRKTDPMTGEEGPLQFAEKAVKRGNSPGSIEEESTPPLLHNVPLSELQNYEEFTEGDYIVYERKLGVVREVERDAVVLLQNQKVASPLDPFALEIPMTVGTDNVISWPSNQDAMRSYPLPNGDYLWTVESEFVFPGQFTLTSSKNLSRGDWSAEMGSKSQPEGHVLATPAMNIHVEWLCPNVYDAGPPYGGNNSEVIRATMLQGSAMKCDFGKLPTEGFNERTVRSDTWVEVNPGDRVRFRNPADARKYNYKQIPTDQSFGYDINLFRVLSTRTEVTVQWQDLSVTTEAATSLHRFNGGGDDEVWPGNLVVLSESLETIRTSCCHAESHRARKVGVVQAVDSGERVASVRWYKDPDIELLHKGNMLKPGSRLGELGDAVTQVSVYELSLFPGLGKALDDLVLLVPEKVHRSVFPPTPRDPPAVTGPSLYSFLFPMNFFEMSMYLESMKLALFKSEAFKNGITIDSSPLPSRYVVHHDEYNGQSPCDFLGRVVSVDIEGNITVRQVGRSSCRDICVPLDRILMVIDDDYDVPPLPLPPLDMLGLSGLPPWTSNPFMFDRTYEYEGGERLDDDSNDEEWLTEDDFEADNDSDDKDGFDDNSRHVIGVGDSAAPKVAEINITAEIVEDQEEKLETSKADDHSNAAIAQSCHSLSTCPPGFSVLESDPPSDHHFVSTFSHGKSGLRMSRIRKEYEILETSLPPGIFVRTWESRIDILRVLIIGPQGTPYEYAPFVIDFQFPEDYPNKPPASFFHSWTNGQGRVNPNLYEDGRICLSILGTWPTKNPEESWSPIKSTALQILVSIMGLVLVKNPFYNEAGYDVLAVDDNRRIESSQYTEKAFLTTRIFIKHALQHPVAGLEDVLTWNYLKSVQGDDASSRPHLLRQALNSAVGMIEHHNNTSATDKLGEENAAAPFVSRLSLGAVVMLRKHVTDLENIESTITTSDSY</sequence>
<evidence type="ECO:0000259" key="3">
    <source>
        <dbReference type="PROSITE" id="PS50127"/>
    </source>
</evidence>
<dbReference type="AlphaFoldDB" id="A0A8H6UR82"/>
<gene>
    <name evidence="4" type="ORF">CNMCM5623_008559</name>
</gene>
<dbReference type="CDD" id="cd23837">
    <property type="entry name" value="UBCc_UBE2O"/>
    <property type="match status" value="1"/>
</dbReference>
<feature type="domain" description="UBC core" evidence="3">
    <location>
        <begin position="781"/>
        <end position="945"/>
    </location>
</feature>
<dbReference type="InterPro" id="IPR016135">
    <property type="entry name" value="UBQ-conjugating_enzyme/RWD"/>
</dbReference>
<protein>
    <recommendedName>
        <fullName evidence="3">UBC core domain-containing protein</fullName>
    </recommendedName>
</protein>
<organism evidence="4 5">
    <name type="scientific">Aspergillus felis</name>
    <dbReference type="NCBI Taxonomy" id="1287682"/>
    <lineage>
        <taxon>Eukaryota</taxon>
        <taxon>Fungi</taxon>
        <taxon>Dikarya</taxon>
        <taxon>Ascomycota</taxon>
        <taxon>Pezizomycotina</taxon>
        <taxon>Eurotiomycetes</taxon>
        <taxon>Eurotiomycetidae</taxon>
        <taxon>Eurotiales</taxon>
        <taxon>Aspergillaceae</taxon>
        <taxon>Aspergillus</taxon>
        <taxon>Aspergillus subgen. Fumigati</taxon>
    </lineage>
</organism>
<dbReference type="OrthoDB" id="47801at2759"/>
<reference evidence="4" key="1">
    <citation type="submission" date="2020-06" db="EMBL/GenBank/DDBJ databases">
        <title>Draft genome sequences of strains closely related to Aspergillus parafelis and Aspergillus hiratsukae.</title>
        <authorList>
            <person name="Dos Santos R.A.C."/>
            <person name="Rivero-Menendez O."/>
            <person name="Steenwyk J.L."/>
            <person name="Mead M.E."/>
            <person name="Goldman G.H."/>
            <person name="Alastruey-Izquierdo A."/>
            <person name="Rokas A."/>
        </authorList>
    </citation>
    <scope>NUCLEOTIDE SEQUENCE</scope>
    <source>
        <strain evidence="4">CNM-CM5623</strain>
    </source>
</reference>
<keyword evidence="2" id="KW-0833">Ubl conjugation pathway</keyword>
<comment type="caution">
    <text evidence="4">The sequence shown here is derived from an EMBL/GenBank/DDBJ whole genome shotgun (WGS) entry which is preliminary data.</text>
</comment>
<evidence type="ECO:0000256" key="2">
    <source>
        <dbReference type="ARBA" id="ARBA00022786"/>
    </source>
</evidence>
<dbReference type="Pfam" id="PF23043">
    <property type="entry name" value="SH3-B_UBE2O"/>
    <property type="match status" value="1"/>
</dbReference>
<keyword evidence="1" id="KW-0808">Transferase</keyword>
<dbReference type="Gene3D" id="3.10.110.10">
    <property type="entry name" value="Ubiquitin Conjugating Enzyme"/>
    <property type="match status" value="1"/>
</dbReference>
<dbReference type="SMART" id="SM00212">
    <property type="entry name" value="UBCc"/>
    <property type="match status" value="1"/>
</dbReference>